<proteinExistence type="inferred from homology"/>
<dbReference type="PIRSF" id="PIRSF003085">
    <property type="entry name" value="CMAS"/>
    <property type="match status" value="1"/>
</dbReference>
<feature type="active site" evidence="6">
    <location>
        <position position="262"/>
    </location>
</feature>
<dbReference type="PANTHER" id="PTHR43667">
    <property type="entry name" value="CYCLOPROPANE-FATTY-ACYL-PHOSPHOLIPID SYNTHASE"/>
    <property type="match status" value="1"/>
</dbReference>
<comment type="caution">
    <text evidence="7">The sequence shown here is derived from an EMBL/GenBank/DDBJ whole genome shotgun (WGS) entry which is preliminary data.</text>
</comment>
<gene>
    <name evidence="7" type="ORF">GCM10007989_23890</name>
</gene>
<evidence type="ECO:0000313" key="8">
    <source>
        <dbReference type="Proteomes" id="UP000646579"/>
    </source>
</evidence>
<dbReference type="Gene3D" id="3.40.50.150">
    <property type="entry name" value="Vaccinia Virus protein VP39"/>
    <property type="match status" value="1"/>
</dbReference>
<dbReference type="GO" id="GO:0008168">
    <property type="term" value="F:methyltransferase activity"/>
    <property type="evidence" value="ECO:0007669"/>
    <property type="project" value="UniProtKB-KW"/>
</dbReference>
<evidence type="ECO:0000313" key="7">
    <source>
        <dbReference type="EMBL" id="GHA27283.1"/>
    </source>
</evidence>
<evidence type="ECO:0000256" key="5">
    <source>
        <dbReference type="ARBA" id="ARBA00023098"/>
    </source>
</evidence>
<dbReference type="GO" id="GO:0008610">
    <property type="term" value="P:lipid biosynthetic process"/>
    <property type="evidence" value="ECO:0007669"/>
    <property type="project" value="InterPro"/>
</dbReference>
<dbReference type="RefSeq" id="WP_280516649.1">
    <property type="nucleotide sequence ID" value="NZ_BMZE01000002.1"/>
</dbReference>
<dbReference type="EMBL" id="BMZE01000002">
    <property type="protein sequence ID" value="GHA27283.1"/>
    <property type="molecule type" value="Genomic_DNA"/>
</dbReference>
<keyword evidence="2" id="KW-0489">Methyltransferase</keyword>
<dbReference type="AlphaFoldDB" id="A0A918S7A3"/>
<comment type="similarity">
    <text evidence="1">Belongs to the CFA/CMAS family.</text>
</comment>
<evidence type="ECO:0008006" key="9">
    <source>
        <dbReference type="Google" id="ProtNLM"/>
    </source>
</evidence>
<protein>
    <recommendedName>
        <fullName evidence="9">Cyclopropane-fatty-acyl-phospholipid synthase</fullName>
    </recommendedName>
</protein>
<evidence type="ECO:0000256" key="4">
    <source>
        <dbReference type="ARBA" id="ARBA00022691"/>
    </source>
</evidence>
<keyword evidence="4" id="KW-0949">S-adenosyl-L-methionine</keyword>
<reference evidence="7" key="1">
    <citation type="journal article" date="2014" name="Int. J. Syst. Evol. Microbiol.">
        <title>Complete genome sequence of Corynebacterium casei LMG S-19264T (=DSM 44701T), isolated from a smear-ripened cheese.</title>
        <authorList>
            <consortium name="US DOE Joint Genome Institute (JGI-PGF)"/>
            <person name="Walter F."/>
            <person name="Albersmeier A."/>
            <person name="Kalinowski J."/>
            <person name="Ruckert C."/>
        </authorList>
    </citation>
    <scope>NUCLEOTIDE SEQUENCE</scope>
    <source>
        <strain evidence="7">KCTC 32437</strain>
    </source>
</reference>
<dbReference type="Proteomes" id="UP000646579">
    <property type="component" value="Unassembled WGS sequence"/>
</dbReference>
<evidence type="ECO:0000256" key="2">
    <source>
        <dbReference type="ARBA" id="ARBA00022603"/>
    </source>
</evidence>
<accession>A0A918S7A3</accession>
<organism evidence="7 8">
    <name type="scientific">Devosia pacifica</name>
    <dbReference type="NCBI Taxonomy" id="1335967"/>
    <lineage>
        <taxon>Bacteria</taxon>
        <taxon>Pseudomonadati</taxon>
        <taxon>Pseudomonadota</taxon>
        <taxon>Alphaproteobacteria</taxon>
        <taxon>Hyphomicrobiales</taxon>
        <taxon>Devosiaceae</taxon>
        <taxon>Devosia</taxon>
    </lineage>
</organism>
<reference evidence="7" key="2">
    <citation type="submission" date="2020-09" db="EMBL/GenBank/DDBJ databases">
        <authorList>
            <person name="Sun Q."/>
            <person name="Kim S."/>
        </authorList>
    </citation>
    <scope>NUCLEOTIDE SEQUENCE</scope>
    <source>
        <strain evidence="7">KCTC 32437</strain>
    </source>
</reference>
<evidence type="ECO:0000256" key="6">
    <source>
        <dbReference type="PIRSR" id="PIRSR003085-1"/>
    </source>
</evidence>
<dbReference type="InterPro" id="IPR029063">
    <property type="entry name" value="SAM-dependent_MTases_sf"/>
</dbReference>
<dbReference type="InterPro" id="IPR003333">
    <property type="entry name" value="CMAS"/>
</dbReference>
<evidence type="ECO:0000256" key="3">
    <source>
        <dbReference type="ARBA" id="ARBA00022679"/>
    </source>
</evidence>
<evidence type="ECO:0000256" key="1">
    <source>
        <dbReference type="ARBA" id="ARBA00010815"/>
    </source>
</evidence>
<dbReference type="GO" id="GO:0032259">
    <property type="term" value="P:methylation"/>
    <property type="evidence" value="ECO:0007669"/>
    <property type="project" value="UniProtKB-KW"/>
</dbReference>
<dbReference type="PANTHER" id="PTHR43667:SF1">
    <property type="entry name" value="CYCLOPROPANE-FATTY-ACYL-PHOSPHOLIPID SYNTHASE"/>
    <property type="match status" value="1"/>
</dbReference>
<sequence length="307" mass="34910">MLRRLHQDNRLGRARVNVAHHYDLSGALYDLFLDQDRQYSCAYFHNGAETLEEAQEKKKRHIMAKLLLEPGMRVLDVGSGWGGLALEMAQTASVDVTGLTLSQEQLAVANKRAAADGLTSHVRFAMRDYRDEQGTYDRIVSVGMFEHVGVAHYRTYFDTLSKRLKSNGVALVHAIGRTGPPGSTDPWLRKYIFPGGYCPSLSEVLAAVERSGLWVTDIEILRLHYAETLRHWFERFQVNRDQAKAIYDERFCRMWEFYLASCEAAFRNGPMMVFQLQLSHRRDAVPLTRDYVAAKGGQYTVAEDVAV</sequence>
<keyword evidence="3" id="KW-0808">Transferase</keyword>
<dbReference type="Pfam" id="PF02353">
    <property type="entry name" value="CMAS"/>
    <property type="match status" value="1"/>
</dbReference>
<dbReference type="InterPro" id="IPR050723">
    <property type="entry name" value="CFA/CMAS"/>
</dbReference>
<keyword evidence="8" id="KW-1185">Reference proteome</keyword>
<name>A0A918S7A3_9HYPH</name>
<dbReference type="CDD" id="cd02440">
    <property type="entry name" value="AdoMet_MTases"/>
    <property type="match status" value="1"/>
</dbReference>
<dbReference type="SUPFAM" id="SSF53335">
    <property type="entry name" value="S-adenosyl-L-methionine-dependent methyltransferases"/>
    <property type="match status" value="1"/>
</dbReference>
<keyword evidence="5" id="KW-0443">Lipid metabolism</keyword>